<evidence type="ECO:0000259" key="2">
    <source>
        <dbReference type="Pfam" id="PF03372"/>
    </source>
</evidence>
<keyword evidence="1" id="KW-0812">Transmembrane</keyword>
<gene>
    <name evidence="3" type="ORF">OA238_c10530</name>
</gene>
<dbReference type="Pfam" id="PF03372">
    <property type="entry name" value="Exo_endo_phos"/>
    <property type="match status" value="1"/>
</dbReference>
<dbReference type="Proteomes" id="UP000004688">
    <property type="component" value="Chromosome"/>
</dbReference>
<feature type="domain" description="Endonuclease/exonuclease/phosphatase" evidence="2">
    <location>
        <begin position="107"/>
        <end position="279"/>
    </location>
</feature>
<keyword evidence="4" id="KW-1185">Reference proteome</keyword>
<dbReference type="KEGG" id="oar:OA238_c10530"/>
<evidence type="ECO:0000256" key="1">
    <source>
        <dbReference type="SAM" id="Phobius"/>
    </source>
</evidence>
<sequence length="289" mass="31145">MWSWSARGLVVCAAVVLATSFAGEVHGLGDSLAVFRPIVLIGCLVVLGLVWRWRGAQVLAVLACLAALWHGAGFLPHGNPRDRVDLTLYQKNMLFRPSDCTLQMADLRQANADVVTLQEVSRVNLAMLDNISDLYPYQLVCDAHSVGKVAVLSRTPLLHETCARAPGMASAVTDVRGILVQVVSVHIYWPWLHSQQDHATALIKEISQLEGGVTVIGGDFNMVASGRTLAWFEQATATARVGRLVRAFDLFGYPLGIDHVLATDGAGTLSVRPQLGSDHFGLVASVAFP</sequence>
<accession>M9RGB8</accession>
<evidence type="ECO:0000313" key="4">
    <source>
        <dbReference type="Proteomes" id="UP000004688"/>
    </source>
</evidence>
<dbReference type="AlphaFoldDB" id="M9RGB8"/>
<dbReference type="EMBL" id="CP003742">
    <property type="protein sequence ID" value="AGI71247.1"/>
    <property type="molecule type" value="Genomic_DNA"/>
</dbReference>
<keyword evidence="1" id="KW-0472">Membrane</keyword>
<keyword evidence="1" id="KW-1133">Transmembrane helix</keyword>
<proteinExistence type="predicted"/>
<dbReference type="STRING" id="391616.OA238_c10530"/>
<evidence type="ECO:0000313" key="3">
    <source>
        <dbReference type="EMBL" id="AGI71247.1"/>
    </source>
</evidence>
<dbReference type="HOGENOM" id="CLU_052333_0_1_5"/>
<reference evidence="3 4" key="1">
    <citation type="journal article" date="2013" name="PLoS ONE">
        <title>Poles Apart: Arctic and Antarctic Octadecabacter strains Share High Genome Plasticity and a New Type of Xanthorhodopsin.</title>
        <authorList>
            <person name="Vollmers J."/>
            <person name="Voget S."/>
            <person name="Dietrich S."/>
            <person name="Gollnow K."/>
            <person name="Smits M."/>
            <person name="Meyer K."/>
            <person name="Brinkhoff T."/>
            <person name="Simon M."/>
            <person name="Daniel R."/>
        </authorList>
    </citation>
    <scope>NUCLEOTIDE SEQUENCE [LARGE SCALE GENOMIC DNA]</scope>
    <source>
        <strain evidence="3 4">238</strain>
    </source>
</reference>
<feature type="transmembrane region" description="Helical" evidence="1">
    <location>
        <begin position="58"/>
        <end position="75"/>
    </location>
</feature>
<dbReference type="InterPro" id="IPR005135">
    <property type="entry name" value="Endo/exonuclease/phosphatase"/>
</dbReference>
<dbReference type="eggNOG" id="COG3021">
    <property type="taxonomic scope" value="Bacteria"/>
</dbReference>
<feature type="transmembrane region" description="Helical" evidence="1">
    <location>
        <begin position="32"/>
        <end position="51"/>
    </location>
</feature>
<dbReference type="OrthoDB" id="9796594at2"/>
<protein>
    <recommendedName>
        <fullName evidence="2">Endonuclease/exonuclease/phosphatase domain-containing protein</fullName>
    </recommendedName>
</protein>
<dbReference type="Gene3D" id="3.60.10.10">
    <property type="entry name" value="Endonuclease/exonuclease/phosphatase"/>
    <property type="match status" value="1"/>
</dbReference>
<name>M9RGB8_9RHOB</name>
<dbReference type="InterPro" id="IPR036691">
    <property type="entry name" value="Endo/exonu/phosph_ase_sf"/>
</dbReference>
<dbReference type="GO" id="GO:0003824">
    <property type="term" value="F:catalytic activity"/>
    <property type="evidence" value="ECO:0007669"/>
    <property type="project" value="InterPro"/>
</dbReference>
<dbReference type="SUPFAM" id="SSF56219">
    <property type="entry name" value="DNase I-like"/>
    <property type="match status" value="1"/>
</dbReference>
<organism evidence="3 4">
    <name type="scientific">Octadecabacter arcticus 238</name>
    <dbReference type="NCBI Taxonomy" id="391616"/>
    <lineage>
        <taxon>Bacteria</taxon>
        <taxon>Pseudomonadati</taxon>
        <taxon>Pseudomonadota</taxon>
        <taxon>Alphaproteobacteria</taxon>
        <taxon>Rhodobacterales</taxon>
        <taxon>Roseobacteraceae</taxon>
        <taxon>Octadecabacter</taxon>
    </lineage>
</organism>
<dbReference type="RefSeq" id="WP_015494461.1">
    <property type="nucleotide sequence ID" value="NC_020908.1"/>
</dbReference>